<evidence type="ECO:0000313" key="2">
    <source>
        <dbReference type="Proteomes" id="UP000752171"/>
    </source>
</evidence>
<organism evidence="1 2">
    <name type="scientific">Astyanax mexicanus</name>
    <name type="common">Blind cave fish</name>
    <name type="synonym">Astyanax fasciatus mexicanus</name>
    <dbReference type="NCBI Taxonomy" id="7994"/>
    <lineage>
        <taxon>Eukaryota</taxon>
        <taxon>Metazoa</taxon>
        <taxon>Chordata</taxon>
        <taxon>Craniata</taxon>
        <taxon>Vertebrata</taxon>
        <taxon>Euteleostomi</taxon>
        <taxon>Actinopterygii</taxon>
        <taxon>Neopterygii</taxon>
        <taxon>Teleostei</taxon>
        <taxon>Ostariophysi</taxon>
        <taxon>Characiformes</taxon>
        <taxon>Characoidei</taxon>
        <taxon>Acestrorhamphidae</taxon>
        <taxon>Acestrorhamphinae</taxon>
        <taxon>Astyanax</taxon>
    </lineage>
</organism>
<dbReference type="Proteomes" id="UP000752171">
    <property type="component" value="Unassembled WGS sequence"/>
</dbReference>
<accession>A0A8T2M199</accession>
<comment type="caution">
    <text evidence="1">The sequence shown here is derived from an EMBL/GenBank/DDBJ whole genome shotgun (WGS) entry which is preliminary data.</text>
</comment>
<dbReference type="AlphaFoldDB" id="A0A8T2M199"/>
<proteinExistence type="predicted"/>
<dbReference type="EMBL" id="JAICCE010000005">
    <property type="protein sequence ID" value="KAG9276984.1"/>
    <property type="molecule type" value="Genomic_DNA"/>
</dbReference>
<gene>
    <name evidence="1" type="ORF">AMEX_G6964</name>
</gene>
<protein>
    <submittedName>
        <fullName evidence="1">Uncharacterized protein</fullName>
    </submittedName>
</protein>
<name>A0A8T2M199_ASTMX</name>
<reference evidence="1 2" key="1">
    <citation type="submission" date="2021-07" db="EMBL/GenBank/DDBJ databases">
        <authorList>
            <person name="Imarazene B."/>
            <person name="Zahm M."/>
            <person name="Klopp C."/>
            <person name="Cabau C."/>
            <person name="Beille S."/>
            <person name="Jouanno E."/>
            <person name="Castinel A."/>
            <person name="Lluch J."/>
            <person name="Gil L."/>
            <person name="Kuchtly C."/>
            <person name="Lopez Roques C."/>
            <person name="Donnadieu C."/>
            <person name="Parrinello H."/>
            <person name="Journot L."/>
            <person name="Du K."/>
            <person name="Schartl M."/>
            <person name="Retaux S."/>
            <person name="Guiguen Y."/>
        </authorList>
    </citation>
    <scope>NUCLEOTIDE SEQUENCE [LARGE SCALE GENOMIC DNA]</scope>
    <source>
        <strain evidence="1">Pach_M1</strain>
        <tissue evidence="1">Testis</tissue>
    </source>
</reference>
<sequence length="110" mass="12793">MGRESVCEDRKMVSCTCFPPIGWRSRAATDTPHTALHKRQLLLHCLLLLQNPEESKKQPEEIRGEDERCYLCSCAMSTGRNLQSCNYRNHKDFYQGFLVQEQEVLFVDLI</sequence>
<evidence type="ECO:0000313" key="1">
    <source>
        <dbReference type="EMBL" id="KAG9276984.1"/>
    </source>
</evidence>